<feature type="chain" id="PRO_5047292875" evidence="1">
    <location>
        <begin position="20"/>
        <end position="158"/>
    </location>
</feature>
<keyword evidence="4" id="KW-1185">Reference proteome</keyword>
<evidence type="ECO:0000313" key="3">
    <source>
        <dbReference type="EMBL" id="MCK0530159.1"/>
    </source>
</evidence>
<dbReference type="InterPro" id="IPR037523">
    <property type="entry name" value="VOC_core"/>
</dbReference>
<evidence type="ECO:0000259" key="2">
    <source>
        <dbReference type="PROSITE" id="PS51819"/>
    </source>
</evidence>
<organism evidence="3 4">
    <name type="scientific">Sphingobium agri</name>
    <dbReference type="NCBI Taxonomy" id="2933566"/>
    <lineage>
        <taxon>Bacteria</taxon>
        <taxon>Pseudomonadati</taxon>
        <taxon>Pseudomonadota</taxon>
        <taxon>Alphaproteobacteria</taxon>
        <taxon>Sphingomonadales</taxon>
        <taxon>Sphingomonadaceae</taxon>
        <taxon>Sphingobium</taxon>
    </lineage>
</organism>
<dbReference type="InterPro" id="IPR029068">
    <property type="entry name" value="Glyas_Bleomycin-R_OHBP_Dase"/>
</dbReference>
<feature type="signal peptide" evidence="1">
    <location>
        <begin position="1"/>
        <end position="19"/>
    </location>
</feature>
<keyword evidence="1" id="KW-0732">Signal</keyword>
<sequence length="158" mass="16872">MKRVALILLSLLLASPGLAQQANPATASGFSFLSLEVADMARAKSFYVDGLGMKSVFTVSKSGDPAEKIAFNFSGDPRSSEPLLILIHHEKPDATQNRSTGAKVGIRVSDSRAVALRLQKAGFPVIRIAAADEKGPMINSVVRDPDGVIVELVELRTR</sequence>
<comment type="caution">
    <text evidence="3">The sequence shown here is derived from an EMBL/GenBank/DDBJ whole genome shotgun (WGS) entry which is preliminary data.</text>
</comment>
<evidence type="ECO:0000313" key="4">
    <source>
        <dbReference type="Proteomes" id="UP001203512"/>
    </source>
</evidence>
<dbReference type="RefSeq" id="WP_247229645.1">
    <property type="nucleotide sequence ID" value="NZ_JALKHS010000003.1"/>
</dbReference>
<dbReference type="PROSITE" id="PS51819">
    <property type="entry name" value="VOC"/>
    <property type="match status" value="1"/>
</dbReference>
<name>A0ABT0DT12_9SPHN</name>
<gene>
    <name evidence="3" type="ORF">MU848_01010</name>
</gene>
<protein>
    <submittedName>
        <fullName evidence="3">VOC family protein</fullName>
    </submittedName>
</protein>
<reference evidence="3 4" key="1">
    <citation type="submission" date="2022-04" db="EMBL/GenBank/DDBJ databases">
        <authorList>
            <person name="Huq M.A."/>
        </authorList>
    </citation>
    <scope>NUCLEOTIDE SEQUENCE [LARGE SCALE GENOMIC DNA]</scope>
    <source>
        <strain evidence="3 4">MAH-33</strain>
    </source>
</reference>
<dbReference type="EMBL" id="JALKHS010000003">
    <property type="protein sequence ID" value="MCK0530159.1"/>
    <property type="molecule type" value="Genomic_DNA"/>
</dbReference>
<dbReference type="CDD" id="cd06587">
    <property type="entry name" value="VOC"/>
    <property type="match status" value="1"/>
</dbReference>
<proteinExistence type="predicted"/>
<accession>A0ABT0DT12</accession>
<dbReference type="InterPro" id="IPR004360">
    <property type="entry name" value="Glyas_Fos-R_dOase_dom"/>
</dbReference>
<dbReference type="Pfam" id="PF00903">
    <property type="entry name" value="Glyoxalase"/>
    <property type="match status" value="1"/>
</dbReference>
<dbReference type="Proteomes" id="UP001203512">
    <property type="component" value="Unassembled WGS sequence"/>
</dbReference>
<feature type="domain" description="VOC" evidence="2">
    <location>
        <begin position="29"/>
        <end position="155"/>
    </location>
</feature>
<dbReference type="SUPFAM" id="SSF54593">
    <property type="entry name" value="Glyoxalase/Bleomycin resistance protein/Dihydroxybiphenyl dioxygenase"/>
    <property type="match status" value="1"/>
</dbReference>
<evidence type="ECO:0000256" key="1">
    <source>
        <dbReference type="SAM" id="SignalP"/>
    </source>
</evidence>
<dbReference type="Gene3D" id="3.10.180.10">
    <property type="entry name" value="2,3-Dihydroxybiphenyl 1,2-Dioxygenase, domain 1"/>
    <property type="match status" value="1"/>
</dbReference>